<feature type="region of interest" description="Disordered" evidence="1">
    <location>
        <begin position="1"/>
        <end position="46"/>
    </location>
</feature>
<gene>
    <name evidence="3" type="ORF">K402DRAFT_324385</name>
</gene>
<feature type="compositionally biased region" description="Low complexity" evidence="1">
    <location>
        <begin position="20"/>
        <end position="43"/>
    </location>
</feature>
<dbReference type="OrthoDB" id="414175at2759"/>
<name>A0A6G1HC38_9PEZI</name>
<keyword evidence="4" id="KW-1185">Reference proteome</keyword>
<proteinExistence type="predicted"/>
<dbReference type="Pfam" id="PF04230">
    <property type="entry name" value="PS_pyruv_trans"/>
    <property type="match status" value="1"/>
</dbReference>
<dbReference type="AlphaFoldDB" id="A0A6G1HC38"/>
<protein>
    <recommendedName>
        <fullName evidence="2">Polysaccharide pyruvyl transferase domain-containing protein</fullName>
    </recommendedName>
</protein>
<dbReference type="InterPro" id="IPR007345">
    <property type="entry name" value="Polysacch_pyruvyl_Trfase"/>
</dbReference>
<evidence type="ECO:0000313" key="4">
    <source>
        <dbReference type="Proteomes" id="UP000800041"/>
    </source>
</evidence>
<accession>A0A6G1HC38</accession>
<evidence type="ECO:0000256" key="1">
    <source>
        <dbReference type="SAM" id="MobiDB-lite"/>
    </source>
</evidence>
<evidence type="ECO:0000313" key="3">
    <source>
        <dbReference type="EMBL" id="KAF1990781.1"/>
    </source>
</evidence>
<dbReference type="Proteomes" id="UP000800041">
    <property type="component" value="Unassembled WGS sequence"/>
</dbReference>
<dbReference type="EMBL" id="ML977141">
    <property type="protein sequence ID" value="KAF1990781.1"/>
    <property type="molecule type" value="Genomic_DNA"/>
</dbReference>
<reference evidence="3" key="1">
    <citation type="journal article" date="2020" name="Stud. Mycol.">
        <title>101 Dothideomycetes genomes: a test case for predicting lifestyles and emergence of pathogens.</title>
        <authorList>
            <person name="Haridas S."/>
            <person name="Albert R."/>
            <person name="Binder M."/>
            <person name="Bloem J."/>
            <person name="Labutti K."/>
            <person name="Salamov A."/>
            <person name="Andreopoulos B."/>
            <person name="Baker S."/>
            <person name="Barry K."/>
            <person name="Bills G."/>
            <person name="Bluhm B."/>
            <person name="Cannon C."/>
            <person name="Castanera R."/>
            <person name="Culley D."/>
            <person name="Daum C."/>
            <person name="Ezra D."/>
            <person name="Gonzalez J."/>
            <person name="Henrissat B."/>
            <person name="Kuo A."/>
            <person name="Liang C."/>
            <person name="Lipzen A."/>
            <person name="Lutzoni F."/>
            <person name="Magnuson J."/>
            <person name="Mondo S."/>
            <person name="Nolan M."/>
            <person name="Ohm R."/>
            <person name="Pangilinan J."/>
            <person name="Park H.-J."/>
            <person name="Ramirez L."/>
            <person name="Alfaro M."/>
            <person name="Sun H."/>
            <person name="Tritt A."/>
            <person name="Yoshinaga Y."/>
            <person name="Zwiers L.-H."/>
            <person name="Turgeon B."/>
            <person name="Goodwin S."/>
            <person name="Spatafora J."/>
            <person name="Crous P."/>
            <person name="Grigoriev I."/>
        </authorList>
    </citation>
    <scope>NUCLEOTIDE SEQUENCE</scope>
    <source>
        <strain evidence="3">CBS 113979</strain>
    </source>
</reference>
<feature type="domain" description="Polysaccharide pyruvyl transferase" evidence="2">
    <location>
        <begin position="93"/>
        <end position="371"/>
    </location>
</feature>
<evidence type="ECO:0000259" key="2">
    <source>
        <dbReference type="Pfam" id="PF04230"/>
    </source>
</evidence>
<organism evidence="3 4">
    <name type="scientific">Aulographum hederae CBS 113979</name>
    <dbReference type="NCBI Taxonomy" id="1176131"/>
    <lineage>
        <taxon>Eukaryota</taxon>
        <taxon>Fungi</taxon>
        <taxon>Dikarya</taxon>
        <taxon>Ascomycota</taxon>
        <taxon>Pezizomycotina</taxon>
        <taxon>Dothideomycetes</taxon>
        <taxon>Pleosporomycetidae</taxon>
        <taxon>Aulographales</taxon>
        <taxon>Aulographaceae</taxon>
    </lineage>
</organism>
<sequence length="421" mass="47086">MTNVKDAFSNISSAHESGNATTAPTKSSSPPKSTTKPSSGTSGVAISYDKTTPPTIGCEDIVLDLQHKLIEAYQPQLAGIRYANIFGYLETENKGDAAIWSAQQILLSMFGITSMEACRFIDEGCDTELFKSKLDAHAPRAAILMAGGGNFNDYYHTDHPARLKMIEQFKNYPIRAFPQSIHMTKEDTIKWTEKTFESAKDLQVCARDKPSFEWLQKEFGQQAKNVTPMKTRHIMTPDIAFMFGSRPDIREKTEKTHDIYILARDDKEVSAGASNLEAGNGTLPLSPTLNATYLKIDWELIKTPGIDESTTKDPVTGEKTTTARENGKDQRAWAKAMHGFEMLAQAEFVITDRLHGHIMSTILGVPHVLMDSKLKKNIYFHDTWTKDCGCTRVADNFDEATEFARMFFEEKKQRELESGGK</sequence>
<feature type="region of interest" description="Disordered" evidence="1">
    <location>
        <begin position="309"/>
        <end position="329"/>
    </location>
</feature>
<feature type="compositionally biased region" description="Polar residues" evidence="1">
    <location>
        <begin position="1"/>
        <end position="19"/>
    </location>
</feature>